<keyword evidence="2" id="KW-1185">Reference proteome</keyword>
<reference evidence="2" key="1">
    <citation type="journal article" date="2019" name="Int. J. Syst. Evol. Microbiol.">
        <title>The Global Catalogue of Microorganisms (GCM) 10K type strain sequencing project: providing services to taxonomists for standard genome sequencing and annotation.</title>
        <authorList>
            <consortium name="The Broad Institute Genomics Platform"/>
            <consortium name="The Broad Institute Genome Sequencing Center for Infectious Disease"/>
            <person name="Wu L."/>
            <person name="Ma J."/>
        </authorList>
    </citation>
    <scope>NUCLEOTIDE SEQUENCE [LARGE SCALE GENOMIC DNA]</scope>
    <source>
        <strain evidence="2">KCTC 42423</strain>
    </source>
</reference>
<gene>
    <name evidence="1" type="ORF">ACFSTE_11855</name>
</gene>
<comment type="caution">
    <text evidence="1">The sequence shown here is derived from an EMBL/GenBank/DDBJ whole genome shotgun (WGS) entry which is preliminary data.</text>
</comment>
<protein>
    <submittedName>
        <fullName evidence="1">Uncharacterized protein</fullName>
    </submittedName>
</protein>
<dbReference type="Proteomes" id="UP001597459">
    <property type="component" value="Unassembled WGS sequence"/>
</dbReference>
<evidence type="ECO:0000313" key="1">
    <source>
        <dbReference type="EMBL" id="MFD2591522.1"/>
    </source>
</evidence>
<accession>A0ABW5N921</accession>
<evidence type="ECO:0000313" key="2">
    <source>
        <dbReference type="Proteomes" id="UP001597459"/>
    </source>
</evidence>
<proteinExistence type="predicted"/>
<dbReference type="EMBL" id="JBHULX010000021">
    <property type="protein sequence ID" value="MFD2591522.1"/>
    <property type="molecule type" value="Genomic_DNA"/>
</dbReference>
<sequence length="336" mass="37684">MEANRLINYLFLFGWLYIGIAQENNTEAFRYKLDYSIPESPAFAVLDANPTTVLRATAAQEVITQLATNFISGNNVSPGLAIDFNPYFNFGGRLQNIEEYRTKYWSRFLANLQLSLATINATDFPDDMLFSGGLRMTLWDSKDILYNKALGESIDRELLPKEDPGPHHHDPGTIVENNALKIAYEKAKKAYRQQKGGALSIGYAVAGRARNNAFKTDSIITYRHQAWISGQYDFGKNGISINSMLMYRYQHGNLSNSDGVIGGIALRKYGEKLIISSEIYHNGQTESINFGAYAEAYLIPNITLFASLKKEVNAITGEEEVLFKPGIKWNLSESKK</sequence>
<name>A0ABW5N921_9FLAO</name>
<dbReference type="RefSeq" id="WP_378257063.1">
    <property type="nucleotide sequence ID" value="NZ_JBHSJV010000001.1"/>
</dbReference>
<organism evidence="1 2">
    <name type="scientific">Aquimarina hainanensis</name>
    <dbReference type="NCBI Taxonomy" id="1578017"/>
    <lineage>
        <taxon>Bacteria</taxon>
        <taxon>Pseudomonadati</taxon>
        <taxon>Bacteroidota</taxon>
        <taxon>Flavobacteriia</taxon>
        <taxon>Flavobacteriales</taxon>
        <taxon>Flavobacteriaceae</taxon>
        <taxon>Aquimarina</taxon>
    </lineage>
</organism>